<dbReference type="Pfam" id="PF14520">
    <property type="entry name" value="HHH_5"/>
    <property type="match status" value="1"/>
</dbReference>
<dbReference type="GO" id="GO:0005524">
    <property type="term" value="F:ATP binding"/>
    <property type="evidence" value="ECO:0007669"/>
    <property type="project" value="InterPro"/>
</dbReference>
<dbReference type="AlphaFoldDB" id="A0A841C213"/>
<comment type="function">
    <text evidence="6">The RuvA-RuvB-RuvC complex processes Holliday junction (HJ) DNA during genetic recombination and DNA repair, while the RuvA-RuvB complex plays an important role in the rescue of blocked DNA replication forks via replication fork reversal (RFR). RuvA specifically binds to HJ cruciform DNA, conferring on it an open structure. The RuvB hexamer acts as an ATP-dependent pump, pulling dsDNA into and through the RuvAB complex. HJ branch migration allows RuvC to scan DNA until it finds its consensus sequence, where it cleaves and resolves the cruciform DNA.</text>
</comment>
<comment type="subunit">
    <text evidence="6">Homotetramer. Forms an RuvA(8)-RuvB(12)-Holliday junction (HJ) complex. HJ DNA is sandwiched between 2 RuvA tetramers; dsDNA enters through RuvA and exits via RuvB. An RuvB hexamer assembles on each DNA strand where it exits the tetramer. Each RuvB hexamer is contacted by two RuvA subunits (via domain III) on 2 adjacent RuvB subunits; this complex drives branch migration. In the full resolvosome a probable DNA-RuvA(4)-RuvB(12)-RuvC(2) complex forms which resolves the HJ.</text>
</comment>
<dbReference type="Pfam" id="PF07499">
    <property type="entry name" value="RuvA_C"/>
    <property type="match status" value="1"/>
</dbReference>
<keyword evidence="2 6" id="KW-0227">DNA damage</keyword>
<proteinExistence type="inferred from homology"/>
<dbReference type="GO" id="GO:0009378">
    <property type="term" value="F:four-way junction helicase activity"/>
    <property type="evidence" value="ECO:0007669"/>
    <property type="project" value="InterPro"/>
</dbReference>
<dbReference type="InterPro" id="IPR011114">
    <property type="entry name" value="RuvA_C"/>
</dbReference>
<keyword evidence="5 6" id="KW-0234">DNA repair</keyword>
<dbReference type="GO" id="GO:0006281">
    <property type="term" value="P:DNA repair"/>
    <property type="evidence" value="ECO:0007669"/>
    <property type="project" value="UniProtKB-UniRule"/>
</dbReference>
<comment type="domain">
    <text evidence="6">Has three domains with a flexible linker between the domains II and III and assumes an 'L' shape. Domain III is highly mobile and contacts RuvB.</text>
</comment>
<dbReference type="InterPro" id="IPR000085">
    <property type="entry name" value="RuvA"/>
</dbReference>
<reference evidence="8 9" key="1">
    <citation type="submission" date="2020-08" db="EMBL/GenBank/DDBJ databases">
        <title>Genomic Encyclopedia of Type Strains, Phase IV (KMG-IV): sequencing the most valuable type-strain genomes for metagenomic binning, comparative biology and taxonomic classification.</title>
        <authorList>
            <person name="Goeker M."/>
        </authorList>
    </citation>
    <scope>NUCLEOTIDE SEQUENCE [LARGE SCALE GENOMIC DNA]</scope>
    <source>
        <strain evidence="8 9">DSM 14925</strain>
    </source>
</reference>
<keyword evidence="3 6" id="KW-0238">DNA-binding</keyword>
<evidence type="ECO:0000313" key="8">
    <source>
        <dbReference type="EMBL" id="MBB5887966.1"/>
    </source>
</evidence>
<organism evidence="8 9">
    <name type="scientific">Lactovum miscens</name>
    <dbReference type="NCBI Taxonomy" id="190387"/>
    <lineage>
        <taxon>Bacteria</taxon>
        <taxon>Bacillati</taxon>
        <taxon>Bacillota</taxon>
        <taxon>Bacilli</taxon>
        <taxon>Lactobacillales</taxon>
        <taxon>Streptococcaceae</taxon>
        <taxon>Lactovum</taxon>
    </lineage>
</organism>
<evidence type="ECO:0000256" key="4">
    <source>
        <dbReference type="ARBA" id="ARBA00023172"/>
    </source>
</evidence>
<keyword evidence="8" id="KW-0378">Hydrolase</keyword>
<sequence>MYEYLLGTITKIKPTYIVLDVMGVGYLLSVANPYSWDVNTSKKVYVHQVVREDAQTLYGFVNEEEKEVFLKLISVSGIGPKSALAIIARADNVGLVNAIDNSDITYLTKFPGVGKKTASQMVLDLAGKFVPQTLNQVAKVIGNQELGEALEALEALGYKGVELKKIIPSLEAETNGSAESYIKLALKLLIK</sequence>
<dbReference type="RefSeq" id="WP_183539580.1">
    <property type="nucleotide sequence ID" value="NZ_DASWOY010000033.1"/>
</dbReference>
<dbReference type="Gene3D" id="1.10.8.10">
    <property type="entry name" value="DNA helicase RuvA subunit, C-terminal domain"/>
    <property type="match status" value="1"/>
</dbReference>
<dbReference type="CDD" id="cd14332">
    <property type="entry name" value="UBA_RuvA_C"/>
    <property type="match status" value="1"/>
</dbReference>
<protein>
    <recommendedName>
        <fullName evidence="6">Holliday junction branch migration complex subunit RuvA</fullName>
    </recommendedName>
</protein>
<evidence type="ECO:0000256" key="3">
    <source>
        <dbReference type="ARBA" id="ARBA00023125"/>
    </source>
</evidence>
<dbReference type="SUPFAM" id="SSF50249">
    <property type="entry name" value="Nucleic acid-binding proteins"/>
    <property type="match status" value="1"/>
</dbReference>
<dbReference type="EMBL" id="JACHHV010000011">
    <property type="protein sequence ID" value="MBB5887966.1"/>
    <property type="molecule type" value="Genomic_DNA"/>
</dbReference>
<comment type="similarity">
    <text evidence="6">Belongs to the RuvA family.</text>
</comment>
<dbReference type="InterPro" id="IPR012340">
    <property type="entry name" value="NA-bd_OB-fold"/>
</dbReference>
<comment type="subcellular location">
    <subcellularLocation>
        <location evidence="6">Cytoplasm</location>
    </subcellularLocation>
</comment>
<feature type="region of interest" description="Domain III" evidence="6">
    <location>
        <begin position="141"/>
        <end position="191"/>
    </location>
</feature>
<dbReference type="Pfam" id="PF01330">
    <property type="entry name" value="RuvA_N"/>
    <property type="match status" value="1"/>
</dbReference>
<evidence type="ECO:0000259" key="7">
    <source>
        <dbReference type="SMART" id="SM00278"/>
    </source>
</evidence>
<dbReference type="Gene3D" id="1.10.150.20">
    <property type="entry name" value="5' to 3' exonuclease, C-terminal subdomain"/>
    <property type="match status" value="1"/>
</dbReference>
<feature type="domain" description="Helix-hairpin-helix DNA-binding motif class 1" evidence="7">
    <location>
        <begin position="105"/>
        <end position="124"/>
    </location>
</feature>
<name>A0A841C213_9LACT</name>
<dbReference type="Proteomes" id="UP000562464">
    <property type="component" value="Unassembled WGS sequence"/>
</dbReference>
<dbReference type="GO" id="GO:0048476">
    <property type="term" value="C:Holliday junction resolvase complex"/>
    <property type="evidence" value="ECO:0007669"/>
    <property type="project" value="UniProtKB-UniRule"/>
</dbReference>
<dbReference type="GO" id="GO:0009379">
    <property type="term" value="C:Holliday junction helicase complex"/>
    <property type="evidence" value="ECO:0007669"/>
    <property type="project" value="InterPro"/>
</dbReference>
<evidence type="ECO:0000256" key="1">
    <source>
        <dbReference type="ARBA" id="ARBA00022490"/>
    </source>
</evidence>
<dbReference type="InterPro" id="IPR013849">
    <property type="entry name" value="DNA_helicase_Holl-junc_RuvA_I"/>
</dbReference>
<evidence type="ECO:0000313" key="9">
    <source>
        <dbReference type="Proteomes" id="UP000562464"/>
    </source>
</evidence>
<evidence type="ECO:0000256" key="5">
    <source>
        <dbReference type="ARBA" id="ARBA00023204"/>
    </source>
</evidence>
<dbReference type="SUPFAM" id="SSF46929">
    <property type="entry name" value="DNA helicase RuvA subunit, C-terminal domain"/>
    <property type="match status" value="1"/>
</dbReference>
<comment type="caution">
    <text evidence="6">Lacks conserved residue(s) required for the propagation of feature annotation.</text>
</comment>
<keyword evidence="8" id="KW-0547">Nucleotide-binding</keyword>
<dbReference type="GO" id="GO:0006310">
    <property type="term" value="P:DNA recombination"/>
    <property type="evidence" value="ECO:0007669"/>
    <property type="project" value="UniProtKB-UniRule"/>
</dbReference>
<dbReference type="GO" id="GO:0000400">
    <property type="term" value="F:four-way junction DNA binding"/>
    <property type="evidence" value="ECO:0007669"/>
    <property type="project" value="UniProtKB-UniRule"/>
</dbReference>
<dbReference type="InterPro" id="IPR036267">
    <property type="entry name" value="RuvA_C_sf"/>
</dbReference>
<dbReference type="NCBIfam" id="TIGR00084">
    <property type="entry name" value="ruvA"/>
    <property type="match status" value="1"/>
</dbReference>
<dbReference type="SMART" id="SM00278">
    <property type="entry name" value="HhH1"/>
    <property type="match status" value="2"/>
</dbReference>
<dbReference type="HAMAP" id="MF_00031">
    <property type="entry name" value="DNA_HJ_migration_RuvA"/>
    <property type="match status" value="1"/>
</dbReference>
<accession>A0A841C213</accession>
<comment type="caution">
    <text evidence="8">The sequence shown here is derived from an EMBL/GenBank/DDBJ whole genome shotgun (WGS) entry which is preliminary data.</text>
</comment>
<dbReference type="SUPFAM" id="SSF47781">
    <property type="entry name" value="RuvA domain 2-like"/>
    <property type="match status" value="1"/>
</dbReference>
<dbReference type="InterPro" id="IPR003583">
    <property type="entry name" value="Hlx-hairpin-Hlx_DNA-bd_motif"/>
</dbReference>
<keyword evidence="4 6" id="KW-0233">DNA recombination</keyword>
<keyword evidence="8" id="KW-0347">Helicase</keyword>
<evidence type="ECO:0000256" key="6">
    <source>
        <dbReference type="HAMAP-Rule" id="MF_00031"/>
    </source>
</evidence>
<dbReference type="GO" id="GO:0016787">
    <property type="term" value="F:hydrolase activity"/>
    <property type="evidence" value="ECO:0007669"/>
    <property type="project" value="UniProtKB-KW"/>
</dbReference>
<dbReference type="Gene3D" id="2.40.50.140">
    <property type="entry name" value="Nucleic acid-binding proteins"/>
    <property type="match status" value="1"/>
</dbReference>
<feature type="domain" description="Helix-hairpin-helix DNA-binding motif class 1" evidence="7">
    <location>
        <begin position="70"/>
        <end position="89"/>
    </location>
</feature>
<keyword evidence="8" id="KW-0067">ATP-binding</keyword>
<evidence type="ECO:0000256" key="2">
    <source>
        <dbReference type="ARBA" id="ARBA00022763"/>
    </source>
</evidence>
<dbReference type="InterPro" id="IPR010994">
    <property type="entry name" value="RuvA_2-like"/>
</dbReference>
<keyword evidence="9" id="KW-1185">Reference proteome</keyword>
<gene>
    <name evidence="6" type="primary">ruvA</name>
    <name evidence="8" type="ORF">HNQ37_000856</name>
</gene>
<keyword evidence="1 6" id="KW-0963">Cytoplasm</keyword>
<dbReference type="GO" id="GO:0005737">
    <property type="term" value="C:cytoplasm"/>
    <property type="evidence" value="ECO:0007669"/>
    <property type="project" value="UniProtKB-SubCell"/>
</dbReference>